<feature type="region of interest" description="Disordered" evidence="2">
    <location>
        <begin position="30"/>
        <end position="451"/>
    </location>
</feature>
<evidence type="ECO:0000259" key="3">
    <source>
        <dbReference type="Pfam" id="PF07814"/>
    </source>
</evidence>
<organism evidence="4 5">
    <name type="scientific">Ophiobolus disseminans</name>
    <dbReference type="NCBI Taxonomy" id="1469910"/>
    <lineage>
        <taxon>Eukaryota</taxon>
        <taxon>Fungi</taxon>
        <taxon>Dikarya</taxon>
        <taxon>Ascomycota</taxon>
        <taxon>Pezizomycotina</taxon>
        <taxon>Dothideomycetes</taxon>
        <taxon>Pleosporomycetidae</taxon>
        <taxon>Pleosporales</taxon>
        <taxon>Pleosporineae</taxon>
        <taxon>Phaeosphaeriaceae</taxon>
        <taxon>Ophiobolus</taxon>
    </lineage>
</organism>
<feature type="region of interest" description="Disordered" evidence="2">
    <location>
        <begin position="509"/>
        <end position="566"/>
    </location>
</feature>
<feature type="domain" description="Wings apart-like protein C-terminal" evidence="3">
    <location>
        <begin position="640"/>
        <end position="974"/>
    </location>
</feature>
<evidence type="ECO:0000256" key="2">
    <source>
        <dbReference type="SAM" id="MobiDB-lite"/>
    </source>
</evidence>
<dbReference type="PANTHER" id="PTHR22100">
    <property type="entry name" value="WINGS APART-LIKE PROTEIN HOMOLOG"/>
    <property type="match status" value="1"/>
</dbReference>
<dbReference type="PANTHER" id="PTHR22100:SF13">
    <property type="entry name" value="WINGS APART-LIKE PROTEIN HOMOLOG"/>
    <property type="match status" value="1"/>
</dbReference>
<feature type="region of interest" description="Disordered" evidence="2">
    <location>
        <begin position="626"/>
        <end position="650"/>
    </location>
</feature>
<name>A0A6A6ZTG5_9PLEO</name>
<feature type="compositionally biased region" description="Polar residues" evidence="2">
    <location>
        <begin position="432"/>
        <end position="451"/>
    </location>
</feature>
<accession>A0A6A6ZTG5</accession>
<feature type="compositionally biased region" description="Polar residues" evidence="2">
    <location>
        <begin position="386"/>
        <end position="397"/>
    </location>
</feature>
<dbReference type="EMBL" id="MU006231">
    <property type="protein sequence ID" value="KAF2823627.1"/>
    <property type="molecule type" value="Genomic_DNA"/>
</dbReference>
<feature type="compositionally biased region" description="Low complexity" evidence="2">
    <location>
        <begin position="30"/>
        <end position="40"/>
    </location>
</feature>
<feature type="compositionally biased region" description="Polar residues" evidence="2">
    <location>
        <begin position="115"/>
        <end position="128"/>
    </location>
</feature>
<feature type="compositionally biased region" description="Basic and acidic residues" evidence="2">
    <location>
        <begin position="187"/>
        <end position="196"/>
    </location>
</feature>
<dbReference type="Pfam" id="PF07814">
    <property type="entry name" value="WAPL"/>
    <property type="match status" value="1"/>
</dbReference>
<evidence type="ECO:0000313" key="4">
    <source>
        <dbReference type="EMBL" id="KAF2823627.1"/>
    </source>
</evidence>
<feature type="compositionally biased region" description="Low complexity" evidence="2">
    <location>
        <begin position="521"/>
        <end position="536"/>
    </location>
</feature>
<feature type="compositionally biased region" description="Low complexity" evidence="2">
    <location>
        <begin position="349"/>
        <end position="369"/>
    </location>
</feature>
<dbReference type="InterPro" id="IPR011989">
    <property type="entry name" value="ARM-like"/>
</dbReference>
<dbReference type="AlphaFoldDB" id="A0A6A6ZTG5"/>
<feature type="compositionally biased region" description="Basic residues" evidence="2">
    <location>
        <begin position="96"/>
        <end position="105"/>
    </location>
</feature>
<feature type="compositionally biased region" description="Low complexity" evidence="2">
    <location>
        <begin position="65"/>
        <end position="76"/>
    </location>
</feature>
<evidence type="ECO:0000256" key="1">
    <source>
        <dbReference type="ARBA" id="ARBA00006854"/>
    </source>
</evidence>
<gene>
    <name evidence="4" type="ORF">CC86DRAFT_354761</name>
</gene>
<comment type="similarity">
    <text evidence="1">Belongs to the WAPL family.</text>
</comment>
<proteinExistence type="inferred from homology"/>
<dbReference type="Proteomes" id="UP000799424">
    <property type="component" value="Unassembled WGS sequence"/>
</dbReference>
<dbReference type="Gene3D" id="1.25.10.10">
    <property type="entry name" value="Leucine-rich Repeat Variant"/>
    <property type="match status" value="1"/>
</dbReference>
<protein>
    <recommendedName>
        <fullName evidence="3">Wings apart-like protein C-terminal domain-containing protein</fullName>
    </recommendedName>
</protein>
<dbReference type="InterPro" id="IPR022771">
    <property type="entry name" value="WAPL_C"/>
</dbReference>
<feature type="compositionally biased region" description="Polar residues" evidence="2">
    <location>
        <begin position="543"/>
        <end position="562"/>
    </location>
</feature>
<reference evidence="4" key="1">
    <citation type="journal article" date="2020" name="Stud. Mycol.">
        <title>101 Dothideomycetes genomes: a test case for predicting lifestyles and emergence of pathogens.</title>
        <authorList>
            <person name="Haridas S."/>
            <person name="Albert R."/>
            <person name="Binder M."/>
            <person name="Bloem J."/>
            <person name="Labutti K."/>
            <person name="Salamov A."/>
            <person name="Andreopoulos B."/>
            <person name="Baker S."/>
            <person name="Barry K."/>
            <person name="Bills G."/>
            <person name="Bluhm B."/>
            <person name="Cannon C."/>
            <person name="Castanera R."/>
            <person name="Culley D."/>
            <person name="Daum C."/>
            <person name="Ezra D."/>
            <person name="Gonzalez J."/>
            <person name="Henrissat B."/>
            <person name="Kuo A."/>
            <person name="Liang C."/>
            <person name="Lipzen A."/>
            <person name="Lutzoni F."/>
            <person name="Magnuson J."/>
            <person name="Mondo S."/>
            <person name="Nolan M."/>
            <person name="Ohm R."/>
            <person name="Pangilinan J."/>
            <person name="Park H.-J."/>
            <person name="Ramirez L."/>
            <person name="Alfaro M."/>
            <person name="Sun H."/>
            <person name="Tritt A."/>
            <person name="Yoshinaga Y."/>
            <person name="Zwiers L.-H."/>
            <person name="Turgeon B."/>
            <person name="Goodwin S."/>
            <person name="Spatafora J."/>
            <person name="Crous P."/>
            <person name="Grigoriev I."/>
        </authorList>
    </citation>
    <scope>NUCLEOTIDE SEQUENCE</scope>
    <source>
        <strain evidence="4">CBS 113818</strain>
    </source>
</reference>
<dbReference type="OrthoDB" id="78088at2759"/>
<feature type="compositionally biased region" description="Basic and acidic residues" evidence="2">
    <location>
        <begin position="321"/>
        <end position="330"/>
    </location>
</feature>
<sequence length="1095" mass="118902">MATSMSSAFSAPERRKKVITYGKASRLAAIAPSAASSDAPSPERPRKQPAITNGLPKRTGGGLKTTGTHGTTRITTASPDIFDVPSEDEFVTRPAKPTKKLPTKHRTLEDHKNARTQNVTESGTSRQQGGLVADMRKAEASKPTALTARKSQKATQPPKAALVPISPLHDTITKTARRSKTPQPTADVKKGNENKRRTQTQAVQVKAVPRASTPEVPVSKATKSKKVNVALPNKGTAPKFSTKPSKAADIFDVPSSDDEVHMPTPKPARRAPTVPRKEPAKASKSPIANKQLELTESEDSEALKKRKRRGSVSSTVATKPVFERKQDDSLPQRSRKYPRKEDSVSPGHAQSQVPTTSTTTYAPPAVPTVNKPKRTRLRTVPVLARSTITKGQSSPASLHSMLPGSRASKPSPIAEAPETTPLEDDTMYEIPDSTTTPVRQSSNGASGSVTPRQKALFGSLLGTSSTSNTPMPSISKLQLTDRKPVSLLGALSRSKSDLTNSTQARKTKLIASLKPDEGSSGDEVSGSESETSSDGGTNERTPKATTVNRETIHTLNSRQATNIESDDMDVDDEIAADSQTSQTTSGFGIRAKLTYAKSRSYLEEANPEDALLMSMDLDAPIAFGSQTKDSQTEDEDEASQVRPNHELKRTGHNTRFQWDNQMLIDDIRTTSASGIRRSTMLELGTKMADEAYTDALLDSSLADQFLENVTSNGEIIFDFAVAVAAIFMLRDKPTFTTLDQAYRSRLMSSLVNLLDYESDIAKIARHRKTNLSNIAKESVMAFRSKVVASSIWSTTMVETVSPQLVALKALDLLVIGLRNTGNVESIVDQDTATKLINIAASASERCSTTTETGLVLNNVFSILEAVSLAKQKPLVWSARMLQRLAGAMPTCFETEDTSIITLAVKLCMNLTNNKPKACQQFSDSTFVQSLVRSIIDRTELLHIGLDETQRAEALDTLILSLGAMINLTEHSDQARVNIDDGKRLIETLVKTFVDGSAKSAQAVSMEESQTSVAVGYLSVLLGNMCLNRSVKTKVRAHLPSQQLTALIDKIKEFVHVHEHVNRKAKQFEGEEGQATWQNYTSRIMMVVKQLEHAGT</sequence>
<dbReference type="InterPro" id="IPR039874">
    <property type="entry name" value="WAPL"/>
</dbReference>
<evidence type="ECO:0000313" key="5">
    <source>
        <dbReference type="Proteomes" id="UP000799424"/>
    </source>
</evidence>
<keyword evidence="5" id="KW-1185">Reference proteome</keyword>